<dbReference type="Proteomes" id="UP000006698">
    <property type="component" value="Chromosome"/>
</dbReference>
<dbReference type="RefSeq" id="WP_011896727.1">
    <property type="nucleotide sequence ID" value="NC_009342.1"/>
</dbReference>
<protein>
    <submittedName>
        <fullName evidence="2">Uncharacterized protein</fullName>
    </submittedName>
</protein>
<keyword evidence="1" id="KW-0175">Coiled coil</keyword>
<dbReference type="EMBL" id="AP009044">
    <property type="protein sequence ID" value="BAF53523.1"/>
    <property type="molecule type" value="Genomic_DNA"/>
</dbReference>
<reference evidence="2" key="1">
    <citation type="journal article" date="2007" name="Microbiology">
        <title>Comparative analysis of the Corynebacterium glutamicum group and complete genome sequence of strain R.</title>
        <authorList>
            <person name="Yukawa H."/>
            <person name="Omumasaba C.A."/>
            <person name="Nonaka H."/>
            <person name="Kos P."/>
            <person name="Okai N."/>
            <person name="Suzuki N."/>
            <person name="Suda M."/>
            <person name="Tsuge Y."/>
            <person name="Watanabe J."/>
            <person name="Ikeda Y."/>
            <person name="Vertes A.A."/>
            <person name="Inui M."/>
        </authorList>
    </citation>
    <scope>NUCLEOTIDE SEQUENCE</scope>
    <source>
        <strain evidence="2">R</strain>
    </source>
</reference>
<dbReference type="KEGG" id="cgt:cgR_0555"/>
<dbReference type="AlphaFoldDB" id="A0AB72V8H7"/>
<sequence length="86" mass="9607">MTFTTKYQNWPEASVVDLSDIALEGDALDAASVLTPVVGFLRLLEGLDLDASRDWRATADELENVINDLRDLAADMLARQQQEELR</sequence>
<feature type="coiled-coil region" evidence="1">
    <location>
        <begin position="52"/>
        <end position="79"/>
    </location>
</feature>
<evidence type="ECO:0000313" key="2">
    <source>
        <dbReference type="EMBL" id="BAF53523.1"/>
    </source>
</evidence>
<organism evidence="2">
    <name type="scientific">Corynebacterium glutamicum (strain R)</name>
    <dbReference type="NCBI Taxonomy" id="340322"/>
    <lineage>
        <taxon>Bacteria</taxon>
        <taxon>Bacillati</taxon>
        <taxon>Actinomycetota</taxon>
        <taxon>Actinomycetes</taxon>
        <taxon>Mycobacteriales</taxon>
        <taxon>Corynebacteriaceae</taxon>
        <taxon>Corynebacterium</taxon>
    </lineage>
</organism>
<name>A0AB72V8H7_CORGB</name>
<evidence type="ECO:0000256" key="1">
    <source>
        <dbReference type="SAM" id="Coils"/>
    </source>
</evidence>
<proteinExistence type="predicted"/>
<gene>
    <name evidence="2" type="ordered locus">cgR_0555</name>
</gene>
<accession>A0AB72V8H7</accession>